<dbReference type="EMBL" id="JBFXLU010000155">
    <property type="protein sequence ID" value="KAL2837799.1"/>
    <property type="molecule type" value="Genomic_DNA"/>
</dbReference>
<evidence type="ECO:0000313" key="2">
    <source>
        <dbReference type="Proteomes" id="UP001610446"/>
    </source>
</evidence>
<dbReference type="InterPro" id="IPR011008">
    <property type="entry name" value="Dimeric_a/b-barrel"/>
</dbReference>
<sequence length="116" mass="12764">MSGGPANGVILVRPLEGKKSEVDAFLTKNLKDIRDNVAGVLIAYHFWASEKSLFVVVESFDTVEAMFNYGNSGYHEGLVGQILDLVQKPLEAFSDQDASEGMQEFRNSAQSEHINV</sequence>
<gene>
    <name evidence="1" type="ORF">BJY01DRAFT_251309</name>
</gene>
<accession>A0ABR4JCQ1</accession>
<comment type="caution">
    <text evidence="1">The sequence shown here is derived from an EMBL/GenBank/DDBJ whole genome shotgun (WGS) entry which is preliminary data.</text>
</comment>
<protein>
    <recommendedName>
        <fullName evidence="3">ABM domain-containing protein</fullName>
    </recommendedName>
</protein>
<dbReference type="SUPFAM" id="SSF54909">
    <property type="entry name" value="Dimeric alpha+beta barrel"/>
    <property type="match status" value="1"/>
</dbReference>
<evidence type="ECO:0000313" key="1">
    <source>
        <dbReference type="EMBL" id="KAL2837799.1"/>
    </source>
</evidence>
<organism evidence="1 2">
    <name type="scientific">Aspergillus pseudoustus</name>
    <dbReference type="NCBI Taxonomy" id="1810923"/>
    <lineage>
        <taxon>Eukaryota</taxon>
        <taxon>Fungi</taxon>
        <taxon>Dikarya</taxon>
        <taxon>Ascomycota</taxon>
        <taxon>Pezizomycotina</taxon>
        <taxon>Eurotiomycetes</taxon>
        <taxon>Eurotiomycetidae</taxon>
        <taxon>Eurotiales</taxon>
        <taxon>Aspergillaceae</taxon>
        <taxon>Aspergillus</taxon>
        <taxon>Aspergillus subgen. Nidulantes</taxon>
    </lineage>
</organism>
<evidence type="ECO:0008006" key="3">
    <source>
        <dbReference type="Google" id="ProtNLM"/>
    </source>
</evidence>
<keyword evidence="2" id="KW-1185">Reference proteome</keyword>
<name>A0ABR4JCQ1_9EURO</name>
<reference evidence="1 2" key="1">
    <citation type="submission" date="2024-07" db="EMBL/GenBank/DDBJ databases">
        <title>Section-level genome sequencing and comparative genomics of Aspergillus sections Usti and Cavernicolus.</title>
        <authorList>
            <consortium name="Lawrence Berkeley National Laboratory"/>
            <person name="Nybo J.L."/>
            <person name="Vesth T.C."/>
            <person name="Theobald S."/>
            <person name="Frisvad J.C."/>
            <person name="Larsen T.O."/>
            <person name="Kjaerboelling I."/>
            <person name="Rothschild-Mancinelli K."/>
            <person name="Lyhne E.K."/>
            <person name="Kogle M.E."/>
            <person name="Barry K."/>
            <person name="Clum A."/>
            <person name="Na H."/>
            <person name="Ledsgaard L."/>
            <person name="Lin J."/>
            <person name="Lipzen A."/>
            <person name="Kuo A."/>
            <person name="Riley R."/>
            <person name="Mondo S."/>
            <person name="Labutti K."/>
            <person name="Haridas S."/>
            <person name="Pangalinan J."/>
            <person name="Salamov A.A."/>
            <person name="Simmons B.A."/>
            <person name="Magnuson J.K."/>
            <person name="Chen J."/>
            <person name="Drula E."/>
            <person name="Henrissat B."/>
            <person name="Wiebenga A."/>
            <person name="Lubbers R.J."/>
            <person name="Gomes A.C."/>
            <person name="Makela M.R."/>
            <person name="Stajich J."/>
            <person name="Grigoriev I.V."/>
            <person name="Mortensen U.H."/>
            <person name="De Vries R.P."/>
            <person name="Baker S.E."/>
            <person name="Andersen M.R."/>
        </authorList>
    </citation>
    <scope>NUCLEOTIDE SEQUENCE [LARGE SCALE GENOMIC DNA]</scope>
    <source>
        <strain evidence="1 2">CBS 123904</strain>
    </source>
</reference>
<dbReference type="Gene3D" id="3.30.70.100">
    <property type="match status" value="1"/>
</dbReference>
<proteinExistence type="predicted"/>
<dbReference type="Proteomes" id="UP001610446">
    <property type="component" value="Unassembled WGS sequence"/>
</dbReference>